<keyword evidence="5" id="KW-1185">Reference proteome</keyword>
<evidence type="ECO:0000259" key="3">
    <source>
        <dbReference type="Pfam" id="PF22725"/>
    </source>
</evidence>
<name>A0ABP8HV32_9BACT</name>
<dbReference type="Pfam" id="PF22725">
    <property type="entry name" value="GFO_IDH_MocA_C3"/>
    <property type="match status" value="1"/>
</dbReference>
<dbReference type="RefSeq" id="WP_345258504.1">
    <property type="nucleotide sequence ID" value="NZ_BAABGY010000022.1"/>
</dbReference>
<dbReference type="SUPFAM" id="SSF55347">
    <property type="entry name" value="Glyceraldehyde-3-phosphate dehydrogenase-like, C-terminal domain"/>
    <property type="match status" value="1"/>
</dbReference>
<comment type="caution">
    <text evidence="4">The sequence shown here is derived from an EMBL/GenBank/DDBJ whole genome shotgun (WGS) entry which is preliminary data.</text>
</comment>
<dbReference type="Gene3D" id="3.30.360.10">
    <property type="entry name" value="Dihydrodipicolinate Reductase, domain 2"/>
    <property type="match status" value="1"/>
</dbReference>
<dbReference type="Pfam" id="PF01408">
    <property type="entry name" value="GFO_IDH_MocA"/>
    <property type="match status" value="1"/>
</dbReference>
<evidence type="ECO:0000313" key="4">
    <source>
        <dbReference type="EMBL" id="GAA4345109.1"/>
    </source>
</evidence>
<dbReference type="PANTHER" id="PTHR43818:SF11">
    <property type="entry name" value="BCDNA.GH03377"/>
    <property type="match status" value="1"/>
</dbReference>
<feature type="domain" description="Gfo/Idh/MocA-like oxidoreductase N-terminal" evidence="2">
    <location>
        <begin position="5"/>
        <end position="124"/>
    </location>
</feature>
<dbReference type="InterPro" id="IPR050463">
    <property type="entry name" value="Gfo/Idh/MocA_oxidrdct_glycsds"/>
</dbReference>
<dbReference type="EMBL" id="BAABGY010000022">
    <property type="protein sequence ID" value="GAA4345109.1"/>
    <property type="molecule type" value="Genomic_DNA"/>
</dbReference>
<dbReference type="InterPro" id="IPR036291">
    <property type="entry name" value="NAD(P)-bd_dom_sf"/>
</dbReference>
<evidence type="ECO:0000259" key="2">
    <source>
        <dbReference type="Pfam" id="PF01408"/>
    </source>
</evidence>
<evidence type="ECO:0000256" key="1">
    <source>
        <dbReference type="ARBA" id="ARBA00023002"/>
    </source>
</evidence>
<proteinExistence type="predicted"/>
<reference evidence="5" key="1">
    <citation type="journal article" date="2019" name="Int. J. Syst. Evol. Microbiol.">
        <title>The Global Catalogue of Microorganisms (GCM) 10K type strain sequencing project: providing services to taxonomists for standard genome sequencing and annotation.</title>
        <authorList>
            <consortium name="The Broad Institute Genomics Platform"/>
            <consortium name="The Broad Institute Genome Sequencing Center for Infectious Disease"/>
            <person name="Wu L."/>
            <person name="Ma J."/>
        </authorList>
    </citation>
    <scope>NUCLEOTIDE SEQUENCE [LARGE SCALE GENOMIC DNA]</scope>
    <source>
        <strain evidence="5">JCM 17919</strain>
    </source>
</reference>
<dbReference type="PANTHER" id="PTHR43818">
    <property type="entry name" value="BCDNA.GH03377"/>
    <property type="match status" value="1"/>
</dbReference>
<protein>
    <submittedName>
        <fullName evidence="4">Gfo/Idh/MocA family oxidoreductase</fullName>
    </submittedName>
</protein>
<sequence>MNEISWGIIGCGDVTEVKSGPAFSKVPGSRLQAVMRRDGAKAADYAARHGVPRWYANAADLLADPAVTAVYIATPPAAHEAYTLQALAAGKPVYVEKPMATSAAAARRMADAAQAAGIPLVVAHYRRAQPLFRKVKELLEGGAIGTPLSAELVLHEPHDAGLVARGDSPWRLDPAVSGGGLFWDLAPHALDLLLHWFGTPEMSSGASWNAYGTYEVPDTTAGIARLPGGVLATGRWCFGWPRKEDRCTLTGTEGTLRFSIFAPAPLLLERDGTETRFDFPPLPHVQEPMIAAVTAHFLGQGPNPAPAREGVAVMEWMEAYGKGS</sequence>
<dbReference type="Gene3D" id="3.40.50.720">
    <property type="entry name" value="NAD(P)-binding Rossmann-like Domain"/>
    <property type="match status" value="1"/>
</dbReference>
<evidence type="ECO:0000313" key="5">
    <source>
        <dbReference type="Proteomes" id="UP001501725"/>
    </source>
</evidence>
<feature type="domain" description="GFO/IDH/MocA-like oxidoreductase" evidence="3">
    <location>
        <begin position="132"/>
        <end position="257"/>
    </location>
</feature>
<keyword evidence="1" id="KW-0560">Oxidoreductase</keyword>
<organism evidence="4 5">
    <name type="scientific">Flaviaesturariibacter amylovorans</name>
    <dbReference type="NCBI Taxonomy" id="1084520"/>
    <lineage>
        <taxon>Bacteria</taxon>
        <taxon>Pseudomonadati</taxon>
        <taxon>Bacteroidota</taxon>
        <taxon>Chitinophagia</taxon>
        <taxon>Chitinophagales</taxon>
        <taxon>Chitinophagaceae</taxon>
        <taxon>Flaviaestuariibacter</taxon>
    </lineage>
</organism>
<accession>A0ABP8HV32</accession>
<dbReference type="Proteomes" id="UP001501725">
    <property type="component" value="Unassembled WGS sequence"/>
</dbReference>
<dbReference type="InterPro" id="IPR055170">
    <property type="entry name" value="GFO_IDH_MocA-like_dom"/>
</dbReference>
<dbReference type="InterPro" id="IPR000683">
    <property type="entry name" value="Gfo/Idh/MocA-like_OxRdtase_N"/>
</dbReference>
<dbReference type="SUPFAM" id="SSF51735">
    <property type="entry name" value="NAD(P)-binding Rossmann-fold domains"/>
    <property type="match status" value="1"/>
</dbReference>
<gene>
    <name evidence="4" type="ORF">GCM10023184_46940</name>
</gene>